<proteinExistence type="predicted"/>
<organism evidence="1 2">
    <name type="scientific">Nesidiocoris tenuis</name>
    <dbReference type="NCBI Taxonomy" id="355587"/>
    <lineage>
        <taxon>Eukaryota</taxon>
        <taxon>Metazoa</taxon>
        <taxon>Ecdysozoa</taxon>
        <taxon>Arthropoda</taxon>
        <taxon>Hexapoda</taxon>
        <taxon>Insecta</taxon>
        <taxon>Pterygota</taxon>
        <taxon>Neoptera</taxon>
        <taxon>Paraneoptera</taxon>
        <taxon>Hemiptera</taxon>
        <taxon>Heteroptera</taxon>
        <taxon>Panheteroptera</taxon>
        <taxon>Cimicomorpha</taxon>
        <taxon>Miridae</taxon>
        <taxon>Dicyphina</taxon>
        <taxon>Nesidiocoris</taxon>
    </lineage>
</organism>
<sequence>MVRQAKDIRLLLERRLQMWNDEQYEALLQEALMLDRKLAHRRQTSMNKEHVVQVFHRLMLRGKVREAVRWLTESGNSSVLAPYSRTNSGKTVFEELREKHPDPITPDPSLLRLPNGMDMPPLLPVQITGDHVEKVARKLHGGSGPNGSASEQWADFLLRHSRASQRLRDSIKLFSKQTS</sequence>
<keyword evidence="2" id="KW-1185">Reference proteome</keyword>
<protein>
    <submittedName>
        <fullName evidence="1">Uncharacterized protein</fullName>
    </submittedName>
</protein>
<reference evidence="1 2" key="1">
    <citation type="submission" date="2023-09" db="EMBL/GenBank/DDBJ databases">
        <title>Nesidiocoris tenuis whole genome shotgun sequence.</title>
        <authorList>
            <person name="Shibata T."/>
            <person name="Shimoda M."/>
            <person name="Kobayashi T."/>
            <person name="Uehara T."/>
        </authorList>
    </citation>
    <scope>NUCLEOTIDE SEQUENCE [LARGE SCALE GENOMIC DNA]</scope>
    <source>
        <strain evidence="1 2">Japan</strain>
    </source>
</reference>
<dbReference type="EMBL" id="AP028917">
    <property type="protein sequence ID" value="BES98429.1"/>
    <property type="molecule type" value="Genomic_DNA"/>
</dbReference>
<name>A0ABN7B499_9HEMI</name>
<gene>
    <name evidence="1" type="ORF">NTJ_11244</name>
</gene>
<dbReference type="Proteomes" id="UP001307889">
    <property type="component" value="Chromosome 9"/>
</dbReference>
<evidence type="ECO:0000313" key="2">
    <source>
        <dbReference type="Proteomes" id="UP001307889"/>
    </source>
</evidence>
<accession>A0ABN7B499</accession>
<evidence type="ECO:0000313" key="1">
    <source>
        <dbReference type="EMBL" id="BES98429.1"/>
    </source>
</evidence>